<accession>A0A8K0JXD7</accession>
<evidence type="ECO:0000313" key="7">
    <source>
        <dbReference type="Proteomes" id="UP000792457"/>
    </source>
</evidence>
<dbReference type="GO" id="GO:0004559">
    <property type="term" value="F:alpha-mannosidase activity"/>
    <property type="evidence" value="ECO:0007669"/>
    <property type="project" value="InterPro"/>
</dbReference>
<evidence type="ECO:0000259" key="5">
    <source>
        <dbReference type="Pfam" id="PF01074"/>
    </source>
</evidence>
<gene>
    <name evidence="6" type="ORF">J437_LFUL007809</name>
</gene>
<dbReference type="GO" id="GO:0005737">
    <property type="term" value="C:cytoplasm"/>
    <property type="evidence" value="ECO:0007669"/>
    <property type="project" value="TreeGrafter"/>
</dbReference>
<dbReference type="InterPro" id="IPR009053">
    <property type="entry name" value="Prefoldin"/>
</dbReference>
<dbReference type="SUPFAM" id="SSF88713">
    <property type="entry name" value="Glycoside hydrolase/deacetylase"/>
    <property type="match status" value="1"/>
</dbReference>
<dbReference type="InterPro" id="IPR027291">
    <property type="entry name" value="Glyco_hydro_38_N_sf"/>
</dbReference>
<dbReference type="InterPro" id="IPR000602">
    <property type="entry name" value="Glyco_hydro_38_N"/>
</dbReference>
<dbReference type="PANTHER" id="PTHR20903:SF0">
    <property type="entry name" value="PREFOLDIN SUBUNIT 1"/>
    <property type="match status" value="1"/>
</dbReference>
<keyword evidence="3" id="KW-0143">Chaperone</keyword>
<proteinExistence type="inferred from homology"/>
<keyword evidence="7" id="KW-1185">Reference proteome</keyword>
<dbReference type="GO" id="GO:0051082">
    <property type="term" value="F:unfolded protein binding"/>
    <property type="evidence" value="ECO:0007669"/>
    <property type="project" value="InterPro"/>
</dbReference>
<evidence type="ECO:0000256" key="4">
    <source>
        <dbReference type="SAM" id="SignalP"/>
    </source>
</evidence>
<dbReference type="Pfam" id="PF01920">
    <property type="entry name" value="Prefoldin_2"/>
    <property type="match status" value="1"/>
</dbReference>
<dbReference type="GO" id="GO:0006013">
    <property type="term" value="P:mannose metabolic process"/>
    <property type="evidence" value="ECO:0007669"/>
    <property type="project" value="InterPro"/>
</dbReference>
<dbReference type="InterPro" id="IPR002777">
    <property type="entry name" value="PFD_beta-like"/>
</dbReference>
<sequence>MGLEKVLPFFAFAVLSIYAFPSKPVDVPATCGYESGLKMAKQAMDMELKKAFTDLQQKMQETTQKIKLADVQIEALKRAIHHSQLTHRELAALPSDTNAYLSVGRMFLLTEIPEIRETLLKRLSTCEEKIKTLEGSKTFLDRSLMDSKDNLREMSCPKGKPGMLNVHLIPHTHDDVGWLKTVDQYYFG</sequence>
<feature type="non-terminal residue" evidence="6">
    <location>
        <position position="188"/>
    </location>
</feature>
<comment type="similarity">
    <text evidence="1">Belongs to the prefoldin subunit beta family.</text>
</comment>
<dbReference type="PANTHER" id="PTHR20903">
    <property type="entry name" value="PREFOLDIN SUBUNIT 1-RELATED"/>
    <property type="match status" value="1"/>
</dbReference>
<dbReference type="GO" id="GO:0044183">
    <property type="term" value="F:protein folding chaperone"/>
    <property type="evidence" value="ECO:0007669"/>
    <property type="project" value="TreeGrafter"/>
</dbReference>
<evidence type="ECO:0000256" key="2">
    <source>
        <dbReference type="ARBA" id="ARBA00011695"/>
    </source>
</evidence>
<name>A0A8K0JXD7_LADFU</name>
<reference evidence="6" key="1">
    <citation type="submission" date="2013-04" db="EMBL/GenBank/DDBJ databases">
        <authorList>
            <person name="Qu J."/>
            <person name="Murali S.C."/>
            <person name="Bandaranaike D."/>
            <person name="Bellair M."/>
            <person name="Blankenburg K."/>
            <person name="Chao H."/>
            <person name="Dinh H."/>
            <person name="Doddapaneni H."/>
            <person name="Downs B."/>
            <person name="Dugan-Rocha S."/>
            <person name="Elkadiri S."/>
            <person name="Gnanaolivu R.D."/>
            <person name="Hernandez B."/>
            <person name="Javaid M."/>
            <person name="Jayaseelan J.C."/>
            <person name="Lee S."/>
            <person name="Li M."/>
            <person name="Ming W."/>
            <person name="Munidasa M."/>
            <person name="Muniz J."/>
            <person name="Nguyen L."/>
            <person name="Ongeri F."/>
            <person name="Osuji N."/>
            <person name="Pu L.-L."/>
            <person name="Puazo M."/>
            <person name="Qu C."/>
            <person name="Quiroz J."/>
            <person name="Raj R."/>
            <person name="Weissenberger G."/>
            <person name="Xin Y."/>
            <person name="Zou X."/>
            <person name="Han Y."/>
            <person name="Richards S."/>
            <person name="Worley K."/>
            <person name="Muzny D."/>
            <person name="Gibbs R."/>
        </authorList>
    </citation>
    <scope>NUCLEOTIDE SEQUENCE</scope>
    <source>
        <strain evidence="6">Sampled in the wild</strain>
    </source>
</reference>
<dbReference type="CDD" id="cd23164">
    <property type="entry name" value="Prefoldin_1"/>
    <property type="match status" value="1"/>
</dbReference>
<evidence type="ECO:0000256" key="3">
    <source>
        <dbReference type="ARBA" id="ARBA00023186"/>
    </source>
</evidence>
<dbReference type="EMBL" id="KZ308118">
    <property type="protein sequence ID" value="KAG8221968.1"/>
    <property type="molecule type" value="Genomic_DNA"/>
</dbReference>
<dbReference type="Gene3D" id="3.20.110.10">
    <property type="entry name" value="Glycoside hydrolase 38, N terminal domain"/>
    <property type="match status" value="1"/>
</dbReference>
<evidence type="ECO:0000256" key="1">
    <source>
        <dbReference type="ARBA" id="ARBA00008045"/>
    </source>
</evidence>
<dbReference type="OrthoDB" id="5242628at2759"/>
<reference evidence="6" key="2">
    <citation type="submission" date="2017-10" db="EMBL/GenBank/DDBJ databases">
        <title>Ladona fulva Genome sequencing and assembly.</title>
        <authorList>
            <person name="Murali S."/>
            <person name="Richards S."/>
            <person name="Bandaranaike D."/>
            <person name="Bellair M."/>
            <person name="Blankenburg K."/>
            <person name="Chao H."/>
            <person name="Dinh H."/>
            <person name="Doddapaneni H."/>
            <person name="Dugan-Rocha S."/>
            <person name="Elkadiri S."/>
            <person name="Gnanaolivu R."/>
            <person name="Hernandez B."/>
            <person name="Skinner E."/>
            <person name="Javaid M."/>
            <person name="Lee S."/>
            <person name="Li M."/>
            <person name="Ming W."/>
            <person name="Munidasa M."/>
            <person name="Muniz J."/>
            <person name="Nguyen L."/>
            <person name="Hughes D."/>
            <person name="Osuji N."/>
            <person name="Pu L.-L."/>
            <person name="Puazo M."/>
            <person name="Qu C."/>
            <person name="Quiroz J."/>
            <person name="Raj R."/>
            <person name="Weissenberger G."/>
            <person name="Xin Y."/>
            <person name="Zou X."/>
            <person name="Han Y."/>
            <person name="Worley K."/>
            <person name="Muzny D."/>
            <person name="Gibbs R."/>
        </authorList>
    </citation>
    <scope>NUCLEOTIDE SEQUENCE</scope>
    <source>
        <strain evidence="6">Sampled in the wild</strain>
    </source>
</reference>
<dbReference type="SUPFAM" id="SSF46579">
    <property type="entry name" value="Prefoldin"/>
    <property type="match status" value="1"/>
</dbReference>
<evidence type="ECO:0000313" key="6">
    <source>
        <dbReference type="EMBL" id="KAG8221968.1"/>
    </source>
</evidence>
<dbReference type="Gene3D" id="1.10.287.370">
    <property type="match status" value="1"/>
</dbReference>
<feature type="signal peptide" evidence="4">
    <location>
        <begin position="1"/>
        <end position="19"/>
    </location>
</feature>
<dbReference type="Pfam" id="PF01074">
    <property type="entry name" value="Glyco_hydro_38N"/>
    <property type="match status" value="1"/>
</dbReference>
<feature type="domain" description="Glycoside hydrolase family 38 N-terminal" evidence="5">
    <location>
        <begin position="165"/>
        <end position="185"/>
    </location>
</feature>
<comment type="subunit">
    <text evidence="2">Heterohexamer of two PFD-alpha type and four PFD-beta type subunits.</text>
</comment>
<feature type="chain" id="PRO_5035443947" description="Glycoside hydrolase family 38 N-terminal domain-containing protein" evidence="4">
    <location>
        <begin position="20"/>
        <end position="188"/>
    </location>
</feature>
<comment type="caution">
    <text evidence="6">The sequence shown here is derived from an EMBL/GenBank/DDBJ whole genome shotgun (WGS) entry which is preliminary data.</text>
</comment>
<dbReference type="GO" id="GO:0016272">
    <property type="term" value="C:prefoldin complex"/>
    <property type="evidence" value="ECO:0007669"/>
    <property type="project" value="InterPro"/>
</dbReference>
<dbReference type="Proteomes" id="UP000792457">
    <property type="component" value="Unassembled WGS sequence"/>
</dbReference>
<organism evidence="6 7">
    <name type="scientific">Ladona fulva</name>
    <name type="common">Scarce chaser dragonfly</name>
    <name type="synonym">Libellula fulva</name>
    <dbReference type="NCBI Taxonomy" id="123851"/>
    <lineage>
        <taxon>Eukaryota</taxon>
        <taxon>Metazoa</taxon>
        <taxon>Ecdysozoa</taxon>
        <taxon>Arthropoda</taxon>
        <taxon>Hexapoda</taxon>
        <taxon>Insecta</taxon>
        <taxon>Pterygota</taxon>
        <taxon>Palaeoptera</taxon>
        <taxon>Odonata</taxon>
        <taxon>Epiprocta</taxon>
        <taxon>Anisoptera</taxon>
        <taxon>Libelluloidea</taxon>
        <taxon>Libellulidae</taxon>
        <taxon>Ladona</taxon>
    </lineage>
</organism>
<dbReference type="InterPro" id="IPR011330">
    <property type="entry name" value="Glyco_hydro/deAcase_b/a-brl"/>
</dbReference>
<dbReference type="AlphaFoldDB" id="A0A8K0JXD7"/>
<keyword evidence="4" id="KW-0732">Signal</keyword>
<protein>
    <recommendedName>
        <fullName evidence="5">Glycoside hydrolase family 38 N-terminal domain-containing protein</fullName>
    </recommendedName>
</protein>